<dbReference type="AlphaFoldDB" id="A0A377UZ17"/>
<proteinExistence type="predicted"/>
<accession>A0A377UZ17</accession>
<keyword evidence="1" id="KW-0472">Membrane</keyword>
<feature type="transmembrane region" description="Helical" evidence="1">
    <location>
        <begin position="49"/>
        <end position="66"/>
    </location>
</feature>
<gene>
    <name evidence="2" type="ORF">NCTC13443_01571</name>
</gene>
<keyword evidence="1" id="KW-0812">Transmembrane</keyword>
<protein>
    <submittedName>
        <fullName evidence="2">L-Proline/Glycine betaine transporter ProP</fullName>
    </submittedName>
</protein>
<name>A0A377UZ17_KLEPN</name>
<evidence type="ECO:0000313" key="3">
    <source>
        <dbReference type="Proteomes" id="UP000255518"/>
    </source>
</evidence>
<reference evidence="2 3" key="1">
    <citation type="submission" date="2018-06" db="EMBL/GenBank/DDBJ databases">
        <authorList>
            <consortium name="Pathogen Informatics"/>
            <person name="Doyle S."/>
        </authorList>
    </citation>
    <scope>NUCLEOTIDE SEQUENCE [LARGE SCALE GENOMIC DNA]</scope>
    <source>
        <strain evidence="2 3">NCTC13443</strain>
    </source>
</reference>
<evidence type="ECO:0000313" key="2">
    <source>
        <dbReference type="EMBL" id="STT01259.1"/>
    </source>
</evidence>
<sequence>MPYVMVRAFPAEVRFTGISFLLQPVVRDLWRPDAIAVTMLMGVSPMAPAWYVLALSLMGLGLGIWLRQELTAPTGMPEGELQR</sequence>
<organism evidence="2 3">
    <name type="scientific">Klebsiella pneumoniae</name>
    <dbReference type="NCBI Taxonomy" id="573"/>
    <lineage>
        <taxon>Bacteria</taxon>
        <taxon>Pseudomonadati</taxon>
        <taxon>Pseudomonadota</taxon>
        <taxon>Gammaproteobacteria</taxon>
        <taxon>Enterobacterales</taxon>
        <taxon>Enterobacteriaceae</taxon>
        <taxon>Klebsiella/Raoultella group</taxon>
        <taxon>Klebsiella</taxon>
        <taxon>Klebsiella pneumoniae complex</taxon>
    </lineage>
</organism>
<evidence type="ECO:0000256" key="1">
    <source>
        <dbReference type="SAM" id="Phobius"/>
    </source>
</evidence>
<dbReference type="Proteomes" id="UP000255518">
    <property type="component" value="Unassembled WGS sequence"/>
</dbReference>
<keyword evidence="1" id="KW-1133">Transmembrane helix</keyword>
<dbReference type="EMBL" id="UGKT01000001">
    <property type="protein sequence ID" value="STT01259.1"/>
    <property type="molecule type" value="Genomic_DNA"/>
</dbReference>